<feature type="compositionally biased region" description="Basic and acidic residues" evidence="1">
    <location>
        <begin position="73"/>
        <end position="93"/>
    </location>
</feature>
<evidence type="ECO:0000313" key="2">
    <source>
        <dbReference type="EMBL" id="KAF7287044.1"/>
    </source>
</evidence>
<reference evidence="2" key="1">
    <citation type="submission" date="2020-08" db="EMBL/GenBank/DDBJ databases">
        <title>Genome sequencing and assembly of the red palm weevil Rhynchophorus ferrugineus.</title>
        <authorList>
            <person name="Dias G.B."/>
            <person name="Bergman C.M."/>
            <person name="Manee M."/>
        </authorList>
    </citation>
    <scope>NUCLEOTIDE SEQUENCE</scope>
    <source>
        <strain evidence="2">AA-2017</strain>
        <tissue evidence="2">Whole larva</tissue>
    </source>
</reference>
<proteinExistence type="predicted"/>
<dbReference type="AlphaFoldDB" id="A0A834IV72"/>
<comment type="caution">
    <text evidence="2">The sequence shown here is derived from an EMBL/GenBank/DDBJ whole genome shotgun (WGS) entry which is preliminary data.</text>
</comment>
<evidence type="ECO:0000313" key="3">
    <source>
        <dbReference type="Proteomes" id="UP000625711"/>
    </source>
</evidence>
<feature type="compositionally biased region" description="Basic residues" evidence="1">
    <location>
        <begin position="48"/>
        <end position="72"/>
    </location>
</feature>
<evidence type="ECO:0000256" key="1">
    <source>
        <dbReference type="SAM" id="MobiDB-lite"/>
    </source>
</evidence>
<sequence>MIKSIATACRQKTENISRCNKSGVSFVRPPSVPILSNVYWSRSERSKNFNRRSSYRHRPHGIKAAAKRRCRQKKPENAESHRKASPDKPHIRMYEFSTSS</sequence>
<gene>
    <name evidence="2" type="ORF">GWI33_002427</name>
</gene>
<name>A0A834IV72_RHYFE</name>
<dbReference type="EMBL" id="JAACXV010000016">
    <property type="protein sequence ID" value="KAF7287044.1"/>
    <property type="molecule type" value="Genomic_DNA"/>
</dbReference>
<protein>
    <submittedName>
        <fullName evidence="2">Uncharacterized protein</fullName>
    </submittedName>
</protein>
<accession>A0A834IV72</accession>
<organism evidence="2 3">
    <name type="scientific">Rhynchophorus ferrugineus</name>
    <name type="common">Red palm weevil</name>
    <name type="synonym">Curculio ferrugineus</name>
    <dbReference type="NCBI Taxonomy" id="354439"/>
    <lineage>
        <taxon>Eukaryota</taxon>
        <taxon>Metazoa</taxon>
        <taxon>Ecdysozoa</taxon>
        <taxon>Arthropoda</taxon>
        <taxon>Hexapoda</taxon>
        <taxon>Insecta</taxon>
        <taxon>Pterygota</taxon>
        <taxon>Neoptera</taxon>
        <taxon>Endopterygota</taxon>
        <taxon>Coleoptera</taxon>
        <taxon>Polyphaga</taxon>
        <taxon>Cucujiformia</taxon>
        <taxon>Curculionidae</taxon>
        <taxon>Dryophthorinae</taxon>
        <taxon>Rhynchophorus</taxon>
    </lineage>
</organism>
<dbReference type="Proteomes" id="UP000625711">
    <property type="component" value="Unassembled WGS sequence"/>
</dbReference>
<keyword evidence="3" id="KW-1185">Reference proteome</keyword>
<feature type="region of interest" description="Disordered" evidence="1">
    <location>
        <begin position="46"/>
        <end position="100"/>
    </location>
</feature>